<dbReference type="AlphaFoldDB" id="A0A8G2EWM7"/>
<dbReference type="Proteomes" id="UP000198615">
    <property type="component" value="Unassembled WGS sequence"/>
</dbReference>
<feature type="signal peptide" evidence="2">
    <location>
        <begin position="1"/>
        <end position="19"/>
    </location>
</feature>
<name>A0A8G2EWM7_9PROT</name>
<reference evidence="3 4" key="1">
    <citation type="submission" date="2016-10" db="EMBL/GenBank/DDBJ databases">
        <authorList>
            <person name="Varghese N."/>
            <person name="Submissions S."/>
        </authorList>
    </citation>
    <scope>NUCLEOTIDE SEQUENCE [LARGE SCALE GENOMIC DNA]</scope>
    <source>
        <strain evidence="3 4">DSM 18839</strain>
    </source>
</reference>
<evidence type="ECO:0000256" key="2">
    <source>
        <dbReference type="SAM" id="SignalP"/>
    </source>
</evidence>
<sequence length="121" mass="13217">MRFGLLTVLLALIPGIALAQNTDPTGVSFLGWMAWTWQTAVFFACIATALLVMTVWEIARPGGDPREPGILGIDTTRGDRLFISLLSAAYIHLAWLAFFSGPLWWASIIALVWAAAVAKWV</sequence>
<comment type="caution">
    <text evidence="3">The sequence shown here is derived from an EMBL/GenBank/DDBJ whole genome shotgun (WGS) entry which is preliminary data.</text>
</comment>
<evidence type="ECO:0000313" key="3">
    <source>
        <dbReference type="EMBL" id="SDG36553.1"/>
    </source>
</evidence>
<keyword evidence="1" id="KW-0812">Transmembrane</keyword>
<dbReference type="RefSeq" id="WP_084618846.1">
    <property type="nucleotide sequence ID" value="NZ_FNBW01000015.1"/>
</dbReference>
<protein>
    <submittedName>
        <fullName evidence="3">Predicted small integral membrane protein</fullName>
    </submittedName>
</protein>
<proteinExistence type="predicted"/>
<dbReference type="EMBL" id="FNBW01000015">
    <property type="protein sequence ID" value="SDG36553.1"/>
    <property type="molecule type" value="Genomic_DNA"/>
</dbReference>
<keyword evidence="1" id="KW-1133">Transmembrane helix</keyword>
<gene>
    <name evidence="3" type="ORF">SAMN05660686_04174</name>
</gene>
<dbReference type="InterPro" id="IPR018678">
    <property type="entry name" value="DUF2160_TM"/>
</dbReference>
<evidence type="ECO:0000313" key="4">
    <source>
        <dbReference type="Proteomes" id="UP000198615"/>
    </source>
</evidence>
<keyword evidence="2" id="KW-0732">Signal</keyword>
<feature type="transmembrane region" description="Helical" evidence="1">
    <location>
        <begin position="103"/>
        <end position="120"/>
    </location>
</feature>
<keyword evidence="1" id="KW-0472">Membrane</keyword>
<feature type="chain" id="PRO_5034551499" evidence="2">
    <location>
        <begin position="20"/>
        <end position="121"/>
    </location>
</feature>
<organism evidence="3 4">
    <name type="scientific">Thalassobaculum litoreum DSM 18839</name>
    <dbReference type="NCBI Taxonomy" id="1123362"/>
    <lineage>
        <taxon>Bacteria</taxon>
        <taxon>Pseudomonadati</taxon>
        <taxon>Pseudomonadota</taxon>
        <taxon>Alphaproteobacteria</taxon>
        <taxon>Rhodospirillales</taxon>
        <taxon>Thalassobaculaceae</taxon>
        <taxon>Thalassobaculum</taxon>
    </lineage>
</organism>
<keyword evidence="4" id="KW-1185">Reference proteome</keyword>
<evidence type="ECO:0000256" key="1">
    <source>
        <dbReference type="SAM" id="Phobius"/>
    </source>
</evidence>
<accession>A0A8G2EWM7</accession>
<feature type="transmembrane region" description="Helical" evidence="1">
    <location>
        <begin position="35"/>
        <end position="59"/>
    </location>
</feature>
<dbReference type="Pfam" id="PF09928">
    <property type="entry name" value="DUF2160"/>
    <property type="match status" value="1"/>
</dbReference>
<dbReference type="OrthoDB" id="5420630at2"/>